<feature type="region of interest" description="Disordered" evidence="1">
    <location>
        <begin position="339"/>
        <end position="431"/>
    </location>
</feature>
<dbReference type="Proteomes" id="UP001497600">
    <property type="component" value="Chromosome H"/>
</dbReference>
<protein>
    <submittedName>
        <fullName evidence="2">Uncharacterized protein</fullName>
    </submittedName>
</protein>
<keyword evidence="3" id="KW-1185">Reference proteome</keyword>
<feature type="compositionally biased region" description="Polar residues" evidence="1">
    <location>
        <begin position="57"/>
        <end position="69"/>
    </location>
</feature>
<dbReference type="EMBL" id="OZ004260">
    <property type="protein sequence ID" value="CAK7920747.1"/>
    <property type="molecule type" value="Genomic_DNA"/>
</dbReference>
<accession>A0ABP0EJR7</accession>
<name>A0ABP0EJR7_9ASCO</name>
<feature type="region of interest" description="Disordered" evidence="1">
    <location>
        <begin position="467"/>
        <end position="537"/>
    </location>
</feature>
<organism evidence="2 3">
    <name type="scientific">[Candida] anglica</name>
    <dbReference type="NCBI Taxonomy" id="148631"/>
    <lineage>
        <taxon>Eukaryota</taxon>
        <taxon>Fungi</taxon>
        <taxon>Dikarya</taxon>
        <taxon>Ascomycota</taxon>
        <taxon>Saccharomycotina</taxon>
        <taxon>Pichiomycetes</taxon>
        <taxon>Debaryomycetaceae</taxon>
        <taxon>Kurtzmaniella</taxon>
    </lineage>
</organism>
<sequence length="537" mass="59832">MNTPKSTDISAGGKFHVSGQRSTRRTSSLSSSSNDTEDESKIDSSPESFKEEKHQKPSPTNQKLLSELQTIKIDRSKYHHYGHGSSMTSKSLEKIIQEAKDRDEKDKEQALDKGLKIETENLPVPASQDLENKSNTTTPIEKYIADILNVDVDSMGKYSTETINEIIKLKTEQEVTKRELIKNELAGTTMELLKLAKSLNLSPEIIPFIFLSDTKTEELREKLYKLSSETELVVKRITEEAAASEGRKRKISSSILPSFSETEENIKRTTRPASPVRSPTRSPSLLVHRRVRSDTSEKDASPLMTNPKPVLLPLPLTSYQSSPPQYPLYYNVSPPGTESKFLGSPYTQKQPQHLPSQPVVVQQPPLQSQPLQIVSQSSPPQNSKQLNQSPPQQALQSSPQRYLFTRQQQQLQPPLQQQQQQPQQSQQYGGAYVPQKSPYQYYATTTPPKGGVQYLIPPVPSIGAPLVGAPIAPPSTTSTESEKSKVPGGGSILRFDKEETEEPPTKKSKQTSKSSNINFMITTPENPPAKKYNNSRQ</sequence>
<evidence type="ECO:0000313" key="3">
    <source>
        <dbReference type="Proteomes" id="UP001497600"/>
    </source>
</evidence>
<feature type="compositionally biased region" description="Low complexity" evidence="1">
    <location>
        <begin position="350"/>
        <end position="400"/>
    </location>
</feature>
<feature type="region of interest" description="Disordered" evidence="1">
    <location>
        <begin position="260"/>
        <end position="309"/>
    </location>
</feature>
<reference evidence="2 3" key="1">
    <citation type="submission" date="2024-01" db="EMBL/GenBank/DDBJ databases">
        <authorList>
            <consortium name="Genoscope - CEA"/>
            <person name="William W."/>
        </authorList>
    </citation>
    <scope>NUCLEOTIDE SEQUENCE [LARGE SCALE GENOMIC DNA]</scope>
    <source>
        <strain evidence="2 3">29B2s-10</strain>
    </source>
</reference>
<feature type="compositionally biased region" description="Low complexity" evidence="1">
    <location>
        <begin position="407"/>
        <end position="427"/>
    </location>
</feature>
<feature type="region of interest" description="Disordered" evidence="1">
    <location>
        <begin position="1"/>
        <end position="91"/>
    </location>
</feature>
<feature type="compositionally biased region" description="Basic and acidic residues" evidence="1">
    <location>
        <begin position="39"/>
        <end position="55"/>
    </location>
</feature>
<evidence type="ECO:0000313" key="2">
    <source>
        <dbReference type="EMBL" id="CAK7920747.1"/>
    </source>
</evidence>
<evidence type="ECO:0000256" key="1">
    <source>
        <dbReference type="SAM" id="MobiDB-lite"/>
    </source>
</evidence>
<gene>
    <name evidence="2" type="ORF">CAAN4_H06106</name>
</gene>
<proteinExistence type="predicted"/>